<dbReference type="PANTHER" id="PTHR23423">
    <property type="entry name" value="ORGANIC SOLUTE TRANSPORTER-RELATED"/>
    <property type="match status" value="1"/>
</dbReference>
<accession>A0A811K1M1</accession>
<feature type="transmembrane region" description="Helical" evidence="5">
    <location>
        <begin position="96"/>
        <end position="119"/>
    </location>
</feature>
<evidence type="ECO:0000256" key="3">
    <source>
        <dbReference type="ARBA" id="ARBA00022989"/>
    </source>
</evidence>
<evidence type="ECO:0000256" key="2">
    <source>
        <dbReference type="ARBA" id="ARBA00022692"/>
    </source>
</evidence>
<dbReference type="AlphaFoldDB" id="A0A811K1M1"/>
<dbReference type="EMBL" id="CAJFCW020000002">
    <property type="protein sequence ID" value="CAG9089146.1"/>
    <property type="molecule type" value="Genomic_DNA"/>
</dbReference>
<dbReference type="GO" id="GO:0016020">
    <property type="term" value="C:membrane"/>
    <property type="evidence" value="ECO:0007669"/>
    <property type="project" value="UniProtKB-SubCell"/>
</dbReference>
<keyword evidence="2 5" id="KW-0812">Transmembrane</keyword>
<dbReference type="Pfam" id="PF03619">
    <property type="entry name" value="Solute_trans_a"/>
    <property type="match status" value="1"/>
</dbReference>
<sequence length="376" mass="43488">MDFLRGIIGTPVNHSIIVPTAVEWFAEMPKSYMMMISMGICFSIISMLLGVVHLFYVLKYISNEQIQTDLYWIIFMCPVVSLCGSIGMVLPRSAVFLYAVALVYFMLCIFVMVTLMTTLHGSRQAMCEKLLERNLKISVRVFPLGCCLFCFPKIDPTDKNFRKIESLVFQSPLVRIFLEIMNIMVFFEINDRTHLFFQISNLIGMCSLFVGSYGSYMIIPAGSKLLKAYRFQLMFRMVDLSQLAYSVQKFFFDFLAAVGIITNSNILPDTAVGQFYTSFLLTIEMLFISIMATIVFRPSQTIFFDKYKHPLDRMEDDMRRHQCSYVSVPSLGLEDPKFHRNNNFKRPETQSTCSYESEKDDMDSMKRVDAVYRGYF</sequence>
<evidence type="ECO:0000313" key="7">
    <source>
        <dbReference type="Proteomes" id="UP000614601"/>
    </source>
</evidence>
<comment type="caution">
    <text evidence="6">The sequence shown here is derived from an EMBL/GenBank/DDBJ whole genome shotgun (WGS) entry which is preliminary data.</text>
</comment>
<reference evidence="6" key="1">
    <citation type="submission" date="2020-09" db="EMBL/GenBank/DDBJ databases">
        <authorList>
            <person name="Kikuchi T."/>
        </authorList>
    </citation>
    <scope>NUCLEOTIDE SEQUENCE</scope>
    <source>
        <strain evidence="6">SH1</strain>
    </source>
</reference>
<evidence type="ECO:0000256" key="4">
    <source>
        <dbReference type="ARBA" id="ARBA00023136"/>
    </source>
</evidence>
<keyword evidence="3 5" id="KW-1133">Transmembrane helix</keyword>
<feature type="transmembrane region" description="Helical" evidence="5">
    <location>
        <begin position="275"/>
        <end position="296"/>
    </location>
</feature>
<evidence type="ECO:0000256" key="5">
    <source>
        <dbReference type="SAM" id="Phobius"/>
    </source>
</evidence>
<feature type="transmembrane region" description="Helical" evidence="5">
    <location>
        <begin position="243"/>
        <end position="263"/>
    </location>
</feature>
<protein>
    <recommendedName>
        <fullName evidence="8">Organic solute transporter alpha-like protein</fullName>
    </recommendedName>
</protein>
<keyword evidence="4 5" id="KW-0472">Membrane</keyword>
<dbReference type="OrthoDB" id="5832279at2759"/>
<dbReference type="EMBL" id="CAJFDH010000002">
    <property type="protein sequence ID" value="CAD5209372.1"/>
    <property type="molecule type" value="Genomic_DNA"/>
</dbReference>
<evidence type="ECO:0000313" key="6">
    <source>
        <dbReference type="EMBL" id="CAD5209372.1"/>
    </source>
</evidence>
<dbReference type="InterPro" id="IPR005178">
    <property type="entry name" value="Ostalpha/TMEM184C"/>
</dbReference>
<proteinExistence type="predicted"/>
<dbReference type="SMART" id="SM01417">
    <property type="entry name" value="Solute_trans_a"/>
    <property type="match status" value="1"/>
</dbReference>
<feature type="transmembrane region" description="Helical" evidence="5">
    <location>
        <begin position="32"/>
        <end position="58"/>
    </location>
</feature>
<feature type="transmembrane region" description="Helical" evidence="5">
    <location>
        <begin position="199"/>
        <end position="222"/>
    </location>
</feature>
<comment type="subcellular location">
    <subcellularLocation>
        <location evidence="1">Membrane</location>
        <topology evidence="1">Multi-pass membrane protein</topology>
    </subcellularLocation>
</comment>
<dbReference type="Proteomes" id="UP000614601">
    <property type="component" value="Unassembled WGS sequence"/>
</dbReference>
<organism evidence="6 7">
    <name type="scientific">Bursaphelenchus okinawaensis</name>
    <dbReference type="NCBI Taxonomy" id="465554"/>
    <lineage>
        <taxon>Eukaryota</taxon>
        <taxon>Metazoa</taxon>
        <taxon>Ecdysozoa</taxon>
        <taxon>Nematoda</taxon>
        <taxon>Chromadorea</taxon>
        <taxon>Rhabditida</taxon>
        <taxon>Tylenchina</taxon>
        <taxon>Tylenchomorpha</taxon>
        <taxon>Aphelenchoidea</taxon>
        <taxon>Aphelenchoididae</taxon>
        <taxon>Bursaphelenchus</taxon>
    </lineage>
</organism>
<keyword evidence="7" id="KW-1185">Reference proteome</keyword>
<dbReference type="Proteomes" id="UP000783686">
    <property type="component" value="Unassembled WGS sequence"/>
</dbReference>
<feature type="transmembrane region" description="Helical" evidence="5">
    <location>
        <begin position="70"/>
        <end position="90"/>
    </location>
</feature>
<name>A0A811K1M1_9BILA</name>
<gene>
    <name evidence="6" type="ORF">BOKJ2_LOCUS2647</name>
</gene>
<evidence type="ECO:0000256" key="1">
    <source>
        <dbReference type="ARBA" id="ARBA00004141"/>
    </source>
</evidence>
<evidence type="ECO:0008006" key="8">
    <source>
        <dbReference type="Google" id="ProtNLM"/>
    </source>
</evidence>